<feature type="transmembrane region" description="Helical" evidence="1">
    <location>
        <begin position="20"/>
        <end position="42"/>
    </location>
</feature>
<reference evidence="4" key="1">
    <citation type="submission" date="2016-10" db="EMBL/GenBank/DDBJ databases">
        <authorList>
            <person name="Varghese N."/>
            <person name="Submissions S."/>
        </authorList>
    </citation>
    <scope>NUCLEOTIDE SEQUENCE [LARGE SCALE GENOMIC DNA]</scope>
    <source>
        <strain evidence="4">DSM 17908</strain>
    </source>
</reference>
<reference evidence="2 5" key="3">
    <citation type="journal article" date="2017" name="Nat. Microbiol.">
        <title>Natural product diversity associated with the nematode symbionts Photorhabdus and Xenorhabdus.</title>
        <authorList>
            <person name="Tobias N.J."/>
            <person name="Wolff H."/>
            <person name="Djahanschiri B."/>
            <person name="Grundmann F."/>
            <person name="Kronenwerth M."/>
            <person name="Shi Y.M."/>
            <person name="Simonyi S."/>
            <person name="Grun P."/>
            <person name="Shapiro-Ilan D."/>
            <person name="Pidot S.J."/>
            <person name="Stinear T.P."/>
            <person name="Ebersberger I."/>
            <person name="Bode H.B."/>
        </authorList>
    </citation>
    <scope>NUCLEOTIDE SEQUENCE [LARGE SCALE GENOMIC DNA]</scope>
    <source>
        <strain evidence="2 5">DSM 17908</strain>
    </source>
</reference>
<accession>A0A1I3UCE5</accession>
<keyword evidence="5" id="KW-1185">Reference proteome</keyword>
<keyword evidence="1" id="KW-0472">Membrane</keyword>
<dbReference type="EMBL" id="NITY01000001">
    <property type="protein sequence ID" value="PHM45984.1"/>
    <property type="molecule type" value="Genomic_DNA"/>
</dbReference>
<dbReference type="AlphaFoldDB" id="A0A1I3UCE5"/>
<gene>
    <name evidence="3" type="ORF">SAMN05421680_11691</name>
    <name evidence="2" type="ORF">Xmau_00376</name>
</gene>
<dbReference type="Proteomes" id="UP000224607">
    <property type="component" value="Unassembled WGS sequence"/>
</dbReference>
<evidence type="ECO:0000313" key="2">
    <source>
        <dbReference type="EMBL" id="PHM45984.1"/>
    </source>
</evidence>
<keyword evidence="1" id="KW-1133">Transmembrane helix</keyword>
<reference evidence="3" key="2">
    <citation type="submission" date="2016-10" db="EMBL/GenBank/DDBJ databases">
        <authorList>
            <person name="de Groot N.N."/>
        </authorList>
    </citation>
    <scope>NUCLEOTIDE SEQUENCE [LARGE SCALE GENOMIC DNA]</scope>
    <source>
        <strain evidence="3">DSM 17908</strain>
    </source>
</reference>
<keyword evidence="1" id="KW-0812">Transmembrane</keyword>
<evidence type="ECO:0000313" key="4">
    <source>
        <dbReference type="Proteomes" id="UP000198919"/>
    </source>
</evidence>
<evidence type="ECO:0000313" key="3">
    <source>
        <dbReference type="EMBL" id="SFJ80393.1"/>
    </source>
</evidence>
<protein>
    <submittedName>
        <fullName evidence="3">Uncharacterized protein</fullName>
    </submittedName>
</protein>
<dbReference type="EMBL" id="FORG01000016">
    <property type="protein sequence ID" value="SFJ80393.1"/>
    <property type="molecule type" value="Genomic_DNA"/>
</dbReference>
<organism evidence="3 4">
    <name type="scientific">Xenorhabdus mauleonii</name>
    <dbReference type="NCBI Taxonomy" id="351675"/>
    <lineage>
        <taxon>Bacteria</taxon>
        <taxon>Pseudomonadati</taxon>
        <taxon>Pseudomonadota</taxon>
        <taxon>Gammaproteobacteria</taxon>
        <taxon>Enterobacterales</taxon>
        <taxon>Morganellaceae</taxon>
        <taxon>Xenorhabdus</taxon>
    </lineage>
</organism>
<proteinExistence type="predicted"/>
<evidence type="ECO:0000256" key="1">
    <source>
        <dbReference type="SAM" id="Phobius"/>
    </source>
</evidence>
<dbReference type="Proteomes" id="UP000198919">
    <property type="component" value="Unassembled WGS sequence"/>
</dbReference>
<name>A0A1I3UCE5_9GAMM</name>
<evidence type="ECO:0000313" key="5">
    <source>
        <dbReference type="Proteomes" id="UP000224607"/>
    </source>
</evidence>
<sequence>MEVVVFALQRGRGGYQLNNLPLFLIQFFKWLTFLGFQAGYLSSNNDVTQLNKIESFSTV</sequence>